<name>A0ABQ0FYS0_9PEZI</name>
<dbReference type="GeneID" id="98171612"/>
<organism evidence="3 4">
    <name type="scientific">Madurella fahalii</name>
    <dbReference type="NCBI Taxonomy" id="1157608"/>
    <lineage>
        <taxon>Eukaryota</taxon>
        <taxon>Fungi</taxon>
        <taxon>Dikarya</taxon>
        <taxon>Ascomycota</taxon>
        <taxon>Pezizomycotina</taxon>
        <taxon>Sordariomycetes</taxon>
        <taxon>Sordariomycetidae</taxon>
        <taxon>Sordariales</taxon>
        <taxon>Sordariales incertae sedis</taxon>
        <taxon>Madurella</taxon>
    </lineage>
</organism>
<dbReference type="PANTHER" id="PTHR46082:SF6">
    <property type="entry name" value="AAA+ ATPASE DOMAIN-CONTAINING PROTEIN-RELATED"/>
    <property type="match status" value="1"/>
</dbReference>
<protein>
    <recommendedName>
        <fullName evidence="2">Nucleoside phosphorylase domain-containing protein</fullName>
    </recommendedName>
</protein>
<dbReference type="Pfam" id="PF01048">
    <property type="entry name" value="PNP_UDP_1"/>
    <property type="match status" value="1"/>
</dbReference>
<reference evidence="3 4" key="1">
    <citation type="submission" date="2024-09" db="EMBL/GenBank/DDBJ databases">
        <title>Itraconazole resistance in Madurella fahalii resulting from another homologue of gene encoding cytochrome P450 14-alpha sterol demethylase (CYP51).</title>
        <authorList>
            <person name="Yoshioka I."/>
            <person name="Fahal A.H."/>
            <person name="Kaneko S."/>
            <person name="Yaguchi T."/>
        </authorList>
    </citation>
    <scope>NUCLEOTIDE SEQUENCE [LARGE SCALE GENOMIC DNA]</scope>
    <source>
        <strain evidence="3 4">IFM 68171</strain>
    </source>
</reference>
<feature type="region of interest" description="Disordered" evidence="1">
    <location>
        <begin position="1"/>
        <end position="85"/>
    </location>
</feature>
<dbReference type="Gene3D" id="3.40.50.1580">
    <property type="entry name" value="Nucleoside phosphorylase domain"/>
    <property type="match status" value="1"/>
</dbReference>
<dbReference type="SUPFAM" id="SSF53167">
    <property type="entry name" value="Purine and uridine phosphorylases"/>
    <property type="match status" value="1"/>
</dbReference>
<dbReference type="Proteomes" id="UP001628179">
    <property type="component" value="Unassembled WGS sequence"/>
</dbReference>
<keyword evidence="4" id="KW-1185">Reference proteome</keyword>
<gene>
    <name evidence="3" type="ORF">MFIFM68171_00867</name>
</gene>
<evidence type="ECO:0000313" key="3">
    <source>
        <dbReference type="EMBL" id="GAB1310657.1"/>
    </source>
</evidence>
<proteinExistence type="predicted"/>
<feature type="compositionally biased region" description="Polar residues" evidence="1">
    <location>
        <begin position="42"/>
        <end position="55"/>
    </location>
</feature>
<dbReference type="InterPro" id="IPR035994">
    <property type="entry name" value="Nucleoside_phosphorylase_sf"/>
</dbReference>
<evidence type="ECO:0000313" key="4">
    <source>
        <dbReference type="Proteomes" id="UP001628179"/>
    </source>
</evidence>
<feature type="domain" description="Nucleoside phosphorylase" evidence="2">
    <location>
        <begin position="105"/>
        <end position="180"/>
    </location>
</feature>
<dbReference type="EMBL" id="BAAFSV010000001">
    <property type="protein sequence ID" value="GAB1310657.1"/>
    <property type="molecule type" value="Genomic_DNA"/>
</dbReference>
<dbReference type="InterPro" id="IPR000845">
    <property type="entry name" value="Nucleoside_phosphorylase_d"/>
</dbReference>
<comment type="caution">
    <text evidence="3">The sequence shown here is derived from an EMBL/GenBank/DDBJ whole genome shotgun (WGS) entry which is preliminary data.</text>
</comment>
<accession>A0ABQ0FYS0</accession>
<dbReference type="InterPro" id="IPR053137">
    <property type="entry name" value="NLR-like"/>
</dbReference>
<evidence type="ECO:0000256" key="1">
    <source>
        <dbReference type="SAM" id="MobiDB-lite"/>
    </source>
</evidence>
<sequence length="181" mass="19595">MEVFRRWKEKRRVTSRPPQDTSRDRTPGPQSRADTDSGPSERPSNAPVTEAQVTVSEDAPPTADTARTGPPSRVPTGPATVPRPRRREDFEIAVFCTLPLESNDLYKTGRIGKHNVVVALLSGMGKTSAASTAARIRSSYPRIRLALLVGICGAVPQTGGMEILLGDVVISKAIVQYDFGR</sequence>
<dbReference type="RefSeq" id="XP_070912390.1">
    <property type="nucleotide sequence ID" value="XM_071056289.1"/>
</dbReference>
<dbReference type="PANTHER" id="PTHR46082">
    <property type="entry name" value="ATP/GTP-BINDING PROTEIN-RELATED"/>
    <property type="match status" value="1"/>
</dbReference>
<evidence type="ECO:0000259" key="2">
    <source>
        <dbReference type="Pfam" id="PF01048"/>
    </source>
</evidence>